<evidence type="ECO:0000313" key="7">
    <source>
        <dbReference type="EMBL" id="ERL06280.1"/>
    </source>
</evidence>
<protein>
    <recommendedName>
        <fullName evidence="6">Large ribosomal subunit protein uL23</fullName>
    </recommendedName>
</protein>
<accession>U2TIL1</accession>
<dbReference type="GO" id="GO:0005840">
    <property type="term" value="C:ribosome"/>
    <property type="evidence" value="ECO:0007669"/>
    <property type="project" value="UniProtKB-KW"/>
</dbReference>
<dbReference type="Proteomes" id="UP000016638">
    <property type="component" value="Unassembled WGS sequence"/>
</dbReference>
<dbReference type="GO" id="GO:0003735">
    <property type="term" value="F:structural constituent of ribosome"/>
    <property type="evidence" value="ECO:0007669"/>
    <property type="project" value="InterPro"/>
</dbReference>
<dbReference type="eggNOG" id="COG0089">
    <property type="taxonomic scope" value="Bacteria"/>
</dbReference>
<reference evidence="7 8" key="1">
    <citation type="submission" date="2013-08" db="EMBL/GenBank/DDBJ databases">
        <authorList>
            <person name="Durkin A.S."/>
            <person name="Haft D.R."/>
            <person name="McCorrison J."/>
            <person name="Torralba M."/>
            <person name="Gillis M."/>
            <person name="Haft D.H."/>
            <person name="Methe B."/>
            <person name="Sutton G."/>
            <person name="Nelson K.E."/>
        </authorList>
    </citation>
    <scope>NUCLEOTIDE SEQUENCE [LARGE SCALE GENOMIC DNA]</scope>
    <source>
        <strain evidence="7 8">F0195</strain>
    </source>
</reference>
<proteinExistence type="inferred from homology"/>
<dbReference type="AlphaFoldDB" id="U2TIL1"/>
<evidence type="ECO:0000313" key="8">
    <source>
        <dbReference type="Proteomes" id="UP000016638"/>
    </source>
</evidence>
<evidence type="ECO:0000256" key="6">
    <source>
        <dbReference type="HAMAP-Rule" id="MF_01369"/>
    </source>
</evidence>
<dbReference type="HAMAP" id="MF_01369_B">
    <property type="entry name" value="Ribosomal_uL23_B"/>
    <property type="match status" value="1"/>
</dbReference>
<evidence type="ECO:0000256" key="5">
    <source>
        <dbReference type="ARBA" id="ARBA00023274"/>
    </source>
</evidence>
<evidence type="ECO:0000256" key="4">
    <source>
        <dbReference type="ARBA" id="ARBA00022980"/>
    </source>
</evidence>
<dbReference type="Gene3D" id="3.30.70.330">
    <property type="match status" value="1"/>
</dbReference>
<keyword evidence="3 6" id="KW-0694">RNA-binding</keyword>
<evidence type="ECO:0000256" key="1">
    <source>
        <dbReference type="ARBA" id="ARBA00006700"/>
    </source>
</evidence>
<dbReference type="GO" id="GO:0006412">
    <property type="term" value="P:translation"/>
    <property type="evidence" value="ECO:0007669"/>
    <property type="project" value="UniProtKB-UniRule"/>
</dbReference>
<dbReference type="RefSeq" id="WP_021727054.1">
    <property type="nucleotide sequence ID" value="NZ_AWEZ01000067.1"/>
</dbReference>
<keyword evidence="4 6" id="KW-0689">Ribosomal protein</keyword>
<dbReference type="STRING" id="1125712.HMPREF1316_1187"/>
<dbReference type="InterPro" id="IPR012677">
    <property type="entry name" value="Nucleotide-bd_a/b_plait_sf"/>
</dbReference>
<dbReference type="GO" id="GO:1990904">
    <property type="term" value="C:ribonucleoprotein complex"/>
    <property type="evidence" value="ECO:0007669"/>
    <property type="project" value="UniProtKB-KW"/>
</dbReference>
<comment type="caution">
    <text evidence="7">The sequence shown here is derived from an EMBL/GenBank/DDBJ whole genome shotgun (WGS) entry which is preliminary data.</text>
</comment>
<sequence length="100" mass="11617">MNSPYEVIIRPIVTERSFDQMSLNKYSFEVARTAPKEEIADAVERLFDVHVKKVNTMWVKPKTKRVRYVAGKTRTWKKAIVTIADGEQIEVFANNQSQED</sequence>
<dbReference type="NCBIfam" id="NF004363">
    <property type="entry name" value="PRK05738.2-4"/>
    <property type="match status" value="1"/>
</dbReference>
<gene>
    <name evidence="6 7" type="primary">rplW</name>
    <name evidence="7" type="ORF">HMPREF1316_1187</name>
</gene>
<comment type="function">
    <text evidence="6">One of the early assembly proteins it binds 23S rRNA. One of the proteins that surrounds the polypeptide exit tunnel on the outside of the ribosome. Forms the main docking site for trigger factor binding to the ribosome.</text>
</comment>
<dbReference type="InterPro" id="IPR013025">
    <property type="entry name" value="Ribosomal_uL23-like"/>
</dbReference>
<dbReference type="Pfam" id="PF00276">
    <property type="entry name" value="Ribosomal_L23"/>
    <property type="match status" value="1"/>
</dbReference>
<keyword evidence="2 6" id="KW-0699">rRNA-binding</keyword>
<name>U2TIL1_9ACTN</name>
<dbReference type="PATRIC" id="fig|1125712.3.peg.2189"/>
<organism evidence="7 8">
    <name type="scientific">Olsenella profusa F0195</name>
    <dbReference type="NCBI Taxonomy" id="1125712"/>
    <lineage>
        <taxon>Bacteria</taxon>
        <taxon>Bacillati</taxon>
        <taxon>Actinomycetota</taxon>
        <taxon>Coriobacteriia</taxon>
        <taxon>Coriobacteriales</taxon>
        <taxon>Atopobiaceae</taxon>
        <taxon>Olsenella</taxon>
    </lineage>
</organism>
<evidence type="ECO:0000256" key="3">
    <source>
        <dbReference type="ARBA" id="ARBA00022884"/>
    </source>
</evidence>
<dbReference type="GO" id="GO:0019843">
    <property type="term" value="F:rRNA binding"/>
    <property type="evidence" value="ECO:0007669"/>
    <property type="project" value="UniProtKB-UniRule"/>
</dbReference>
<evidence type="ECO:0000256" key="2">
    <source>
        <dbReference type="ARBA" id="ARBA00022730"/>
    </source>
</evidence>
<comment type="similarity">
    <text evidence="1 6">Belongs to the universal ribosomal protein uL23 family.</text>
</comment>
<dbReference type="PANTHER" id="PTHR11620">
    <property type="entry name" value="60S RIBOSOMAL PROTEIN L23A"/>
    <property type="match status" value="1"/>
</dbReference>
<dbReference type="FunFam" id="3.30.70.330:FF:000001">
    <property type="entry name" value="50S ribosomal protein L23"/>
    <property type="match status" value="1"/>
</dbReference>
<keyword evidence="8" id="KW-1185">Reference proteome</keyword>
<dbReference type="SUPFAM" id="SSF54189">
    <property type="entry name" value="Ribosomal proteins S24e, L23 and L15e"/>
    <property type="match status" value="1"/>
</dbReference>
<dbReference type="EMBL" id="AWEZ01000067">
    <property type="protein sequence ID" value="ERL06280.1"/>
    <property type="molecule type" value="Genomic_DNA"/>
</dbReference>
<comment type="subunit">
    <text evidence="6">Part of the 50S ribosomal subunit. Contacts protein L29, and trigger factor when it is bound to the ribosome.</text>
</comment>
<dbReference type="InterPro" id="IPR012678">
    <property type="entry name" value="Ribosomal_uL23/eL15/eS24_sf"/>
</dbReference>
<dbReference type="OrthoDB" id="9793353at2"/>
<keyword evidence="5 6" id="KW-0687">Ribonucleoprotein</keyword>